<proteinExistence type="predicted"/>
<dbReference type="AlphaFoldDB" id="A0AAE4R7U8"/>
<evidence type="ECO:0000256" key="1">
    <source>
        <dbReference type="SAM" id="MobiDB-lite"/>
    </source>
</evidence>
<dbReference type="InterPro" id="IPR010982">
    <property type="entry name" value="Lambda_DNA-bd_dom_sf"/>
</dbReference>
<evidence type="ECO:0000313" key="3">
    <source>
        <dbReference type="EMBL" id="MDV7010804.1"/>
    </source>
</evidence>
<feature type="compositionally biased region" description="Basic and acidic residues" evidence="1">
    <location>
        <begin position="80"/>
        <end position="97"/>
    </location>
</feature>
<dbReference type="InterPro" id="IPR001387">
    <property type="entry name" value="Cro/C1-type_HTH"/>
</dbReference>
<dbReference type="Pfam" id="PF13560">
    <property type="entry name" value="HTH_31"/>
    <property type="match status" value="1"/>
</dbReference>
<dbReference type="CDD" id="cd00093">
    <property type="entry name" value="HTH_XRE"/>
    <property type="match status" value="1"/>
</dbReference>
<dbReference type="EMBL" id="JAWLLD010000001">
    <property type="protein sequence ID" value="MDV7010804.1"/>
    <property type="molecule type" value="Genomic_DNA"/>
</dbReference>
<dbReference type="GO" id="GO:0003677">
    <property type="term" value="F:DNA binding"/>
    <property type="evidence" value="ECO:0007669"/>
    <property type="project" value="InterPro"/>
</dbReference>
<feature type="region of interest" description="Disordered" evidence="1">
    <location>
        <begin position="72"/>
        <end position="97"/>
    </location>
</feature>
<evidence type="ECO:0000313" key="4">
    <source>
        <dbReference type="Proteomes" id="UP001187143"/>
    </source>
</evidence>
<reference evidence="3" key="1">
    <citation type="submission" date="2023-10" db="EMBL/GenBank/DDBJ databases">
        <title>Characterization and genome sequence of Mycobacterium intracellulare ABSURDO, a novel pathogenic isolate with three colony morphotypes that vary in growth and acid-fastness.</title>
        <authorList>
            <person name="Jude B.A."/>
            <person name="Robinson R.T."/>
        </authorList>
    </citation>
    <scope>NUCLEOTIDE SEQUENCE</scope>
    <source>
        <strain evidence="3">ABSURDO Component B</strain>
    </source>
</reference>
<organism evidence="3 4">
    <name type="scientific">Mycobacterium intracellulare</name>
    <dbReference type="NCBI Taxonomy" id="1767"/>
    <lineage>
        <taxon>Bacteria</taxon>
        <taxon>Bacillati</taxon>
        <taxon>Actinomycetota</taxon>
        <taxon>Actinomycetes</taxon>
        <taxon>Mycobacteriales</taxon>
        <taxon>Mycobacteriaceae</taxon>
        <taxon>Mycobacterium</taxon>
        <taxon>Mycobacterium avium complex (MAC)</taxon>
    </lineage>
</organism>
<dbReference type="SMART" id="SM00530">
    <property type="entry name" value="HTH_XRE"/>
    <property type="match status" value="1"/>
</dbReference>
<dbReference type="Proteomes" id="UP001187143">
    <property type="component" value="Unassembled WGS sequence"/>
</dbReference>
<dbReference type="PROSITE" id="PS50943">
    <property type="entry name" value="HTH_CROC1"/>
    <property type="match status" value="1"/>
</dbReference>
<dbReference type="Gene3D" id="1.10.260.40">
    <property type="entry name" value="lambda repressor-like DNA-binding domains"/>
    <property type="match status" value="1"/>
</dbReference>
<gene>
    <name evidence="3" type="ORF">R4F53_00585</name>
</gene>
<dbReference type="SUPFAM" id="SSF47413">
    <property type="entry name" value="lambda repressor-like DNA-binding domains"/>
    <property type="match status" value="1"/>
</dbReference>
<feature type="domain" description="HTH cro/C1-type" evidence="2">
    <location>
        <begin position="16"/>
        <end position="70"/>
    </location>
</feature>
<protein>
    <submittedName>
        <fullName evidence="3">Helix-turn-helix transcriptional regulator</fullName>
    </submittedName>
</protein>
<name>A0AAE4R7U8_MYCIT</name>
<evidence type="ECO:0000259" key="2">
    <source>
        <dbReference type="PROSITE" id="PS50943"/>
    </source>
</evidence>
<accession>A0AAE4R7U8</accession>
<comment type="caution">
    <text evidence="3">The sequence shown here is derived from an EMBL/GenBank/DDBJ whole genome shotgun (WGS) entry which is preliminary data.</text>
</comment>
<sequence>MDTSSPVSPRALARRLRMAMGDQKVSRKGLADATGISRPALSRKLDGQGSFTYEELLAIIAALGIDWESLLAGGDDDDPPDRYYRLRDFSPRPDRPL</sequence>
<dbReference type="RefSeq" id="WP_317727113.1">
    <property type="nucleotide sequence ID" value="NZ_JAWLLC010000002.1"/>
</dbReference>